<keyword evidence="8 10" id="KW-0802">TPR repeat</keyword>
<dbReference type="SMART" id="SM00028">
    <property type="entry name" value="TPR"/>
    <property type="match status" value="2"/>
</dbReference>
<dbReference type="Gene3D" id="3.30.565.10">
    <property type="entry name" value="Histidine kinase-like ATPase, C-terminal domain"/>
    <property type="match status" value="1"/>
</dbReference>
<dbReference type="Proteomes" id="UP000321362">
    <property type="component" value="Chromosome"/>
</dbReference>
<evidence type="ECO:0000256" key="10">
    <source>
        <dbReference type="PROSITE-ProRule" id="PRU00339"/>
    </source>
</evidence>
<feature type="transmembrane region" description="Helical" evidence="11">
    <location>
        <begin position="497"/>
        <end position="517"/>
    </location>
</feature>
<name>A0A5B8VU44_9SPHI</name>
<dbReference type="GO" id="GO:0005524">
    <property type="term" value="F:ATP binding"/>
    <property type="evidence" value="ECO:0007669"/>
    <property type="project" value="UniProtKB-KW"/>
</dbReference>
<dbReference type="Pfam" id="PF07719">
    <property type="entry name" value="TPR_2"/>
    <property type="match status" value="1"/>
</dbReference>
<evidence type="ECO:0000259" key="13">
    <source>
        <dbReference type="SMART" id="SM00387"/>
    </source>
</evidence>
<reference evidence="14 15" key="1">
    <citation type="journal article" date="2013" name="J. Microbiol.">
        <title>Mucilaginibacter ginsenosidivorax sp. nov., with ginsenoside converting activity isolated from sediment.</title>
        <authorList>
            <person name="Kim J.K."/>
            <person name="Choi T.E."/>
            <person name="Liu Q.M."/>
            <person name="Park H.Y."/>
            <person name="Yi T.H."/>
            <person name="Yoon M.H."/>
            <person name="Kim S.C."/>
            <person name="Im W.T."/>
        </authorList>
    </citation>
    <scope>NUCLEOTIDE SEQUENCE [LARGE SCALE GENOMIC DNA]</scope>
    <source>
        <strain evidence="14 15">KHI28</strain>
    </source>
</reference>
<organism evidence="14 15">
    <name type="scientific">Mucilaginibacter ginsenosidivorax</name>
    <dbReference type="NCBI Taxonomy" id="862126"/>
    <lineage>
        <taxon>Bacteria</taxon>
        <taxon>Pseudomonadati</taxon>
        <taxon>Bacteroidota</taxon>
        <taxon>Sphingobacteriia</taxon>
        <taxon>Sphingobacteriales</taxon>
        <taxon>Sphingobacteriaceae</taxon>
        <taxon>Mucilaginibacter</taxon>
    </lineage>
</organism>
<feature type="chain" id="PRO_5022766817" description="histidine kinase" evidence="12">
    <location>
        <begin position="24"/>
        <end position="754"/>
    </location>
</feature>
<dbReference type="InterPro" id="IPR019734">
    <property type="entry name" value="TPR_rpt"/>
</dbReference>
<evidence type="ECO:0000256" key="11">
    <source>
        <dbReference type="SAM" id="Phobius"/>
    </source>
</evidence>
<dbReference type="SUPFAM" id="SSF55874">
    <property type="entry name" value="ATPase domain of HSP90 chaperone/DNA topoisomerase II/histidine kinase"/>
    <property type="match status" value="1"/>
</dbReference>
<keyword evidence="3" id="KW-0597">Phosphoprotein</keyword>
<evidence type="ECO:0000256" key="4">
    <source>
        <dbReference type="ARBA" id="ARBA00022679"/>
    </source>
</evidence>
<dbReference type="PANTHER" id="PTHR41523:SF8">
    <property type="entry name" value="ETHYLENE RESPONSE SENSOR PROTEIN"/>
    <property type="match status" value="1"/>
</dbReference>
<keyword evidence="11" id="KW-1133">Transmembrane helix</keyword>
<dbReference type="InterPro" id="IPR011495">
    <property type="entry name" value="Sig_transdc_His_kin_sub2_dim/P"/>
</dbReference>
<evidence type="ECO:0000313" key="14">
    <source>
        <dbReference type="EMBL" id="QEC74763.1"/>
    </source>
</evidence>
<dbReference type="EC" id="2.7.13.3" evidence="2"/>
<evidence type="ECO:0000256" key="7">
    <source>
        <dbReference type="ARBA" id="ARBA00022777"/>
    </source>
</evidence>
<dbReference type="InterPro" id="IPR013105">
    <property type="entry name" value="TPR_2"/>
</dbReference>
<dbReference type="PROSITE" id="PS50005">
    <property type="entry name" value="TPR"/>
    <property type="match status" value="1"/>
</dbReference>
<keyword evidence="4" id="KW-0808">Transferase</keyword>
<dbReference type="Pfam" id="PF02518">
    <property type="entry name" value="HATPase_c"/>
    <property type="match status" value="1"/>
</dbReference>
<evidence type="ECO:0000256" key="1">
    <source>
        <dbReference type="ARBA" id="ARBA00000085"/>
    </source>
</evidence>
<evidence type="ECO:0000256" key="5">
    <source>
        <dbReference type="ARBA" id="ARBA00022737"/>
    </source>
</evidence>
<protein>
    <recommendedName>
        <fullName evidence="2">histidine kinase</fullName>
        <ecNumber evidence="2">2.7.13.3</ecNumber>
    </recommendedName>
</protein>
<dbReference type="SMART" id="SM00387">
    <property type="entry name" value="HATPase_c"/>
    <property type="match status" value="1"/>
</dbReference>
<keyword evidence="7" id="KW-0418">Kinase</keyword>
<feature type="repeat" description="TPR" evidence="10">
    <location>
        <begin position="254"/>
        <end position="287"/>
    </location>
</feature>
<evidence type="ECO:0000256" key="8">
    <source>
        <dbReference type="ARBA" id="ARBA00022803"/>
    </source>
</evidence>
<dbReference type="EMBL" id="CP042437">
    <property type="protein sequence ID" value="QEC74763.1"/>
    <property type="molecule type" value="Genomic_DNA"/>
</dbReference>
<keyword evidence="9" id="KW-0067">ATP-binding</keyword>
<sequence>MTNFFKARFIVFFLSICPLGAVAQPRTDRSPKDLFALISNTNPDTNRVKLFIELGFHYLVKPGTYKTNMDSAFTQFNKAMKLSELLHSEKWNNESLRVRGQAYLKQRDLVRGRADFMMVINREIQAGRPKDEARTWMRLGLALQSNDTASYKVRREALQTAYTQLKKLNDIFNQLETLRAIADADLNLHRLSLAETEYLQIVSQSKILHYKHLFYIYSSLGDLNKLRGDLRTVLYYRIEAVKTLEDPTDIYRQKLAYYKLGQIYFELNQFDKSRAFYQKALAYKKSAVNVDYRLYMAYTRTLIALNRSGEALEFLKLKAKSLPPTLLPENRMIIKSLALCYTALGQFNQAEKCHLQTLSIDDQIFKAEMYLDVQNYVADYNDICDFLIKFKQYKKAEAFMGKFFRLNQSMVNPIALSHAYLVKFKIDSASGNYFSAINNLQRHNLLNDSLFNDTKSNQISELQIRYETAQKEKSIMILQSQGQKQHVALQKLNLERNLVLCSVLVLLVITGLVYNGFRRNKKNSLKLQRQQTEINLQNISLHELNNKQQLLLNEKEWLIREIHHRVKNNLQTTISLLNMQTAYLSNIDAIDAINSSQRRMHAMVLVHQELYHSANLASINMKVYIRELVNYLGESFERSGEIKFDLLTEAIQLDLAMAIPIGLIINEAVTNCIMYAFPDSKSGTITIKFTIGVNDDFILSVSDNGIGLPKSINHETTRSLGLNLIKGLTDQIQGSLEIQGLHGMQITITFKNIK</sequence>
<dbReference type="GO" id="GO:0004673">
    <property type="term" value="F:protein histidine kinase activity"/>
    <property type="evidence" value="ECO:0007669"/>
    <property type="project" value="UniProtKB-EC"/>
</dbReference>
<keyword evidence="11" id="KW-0472">Membrane</keyword>
<keyword evidence="5" id="KW-0677">Repeat</keyword>
<dbReference type="Gene3D" id="3.30.450.20">
    <property type="entry name" value="PAS domain"/>
    <property type="match status" value="1"/>
</dbReference>
<feature type="signal peptide" evidence="12">
    <location>
        <begin position="1"/>
        <end position="23"/>
    </location>
</feature>
<keyword evidence="6" id="KW-0547">Nucleotide-binding</keyword>
<keyword evidence="11" id="KW-0812">Transmembrane</keyword>
<dbReference type="KEGG" id="mgk:FSB76_01930"/>
<comment type="catalytic activity">
    <reaction evidence="1">
        <text>ATP + protein L-histidine = ADP + protein N-phospho-L-histidine.</text>
        <dbReference type="EC" id="2.7.13.3"/>
    </reaction>
</comment>
<evidence type="ECO:0000256" key="6">
    <source>
        <dbReference type="ARBA" id="ARBA00022741"/>
    </source>
</evidence>
<dbReference type="Gene3D" id="1.25.40.10">
    <property type="entry name" value="Tetratricopeptide repeat domain"/>
    <property type="match status" value="1"/>
</dbReference>
<accession>A0A5B8VU44</accession>
<evidence type="ECO:0000256" key="3">
    <source>
        <dbReference type="ARBA" id="ARBA00022553"/>
    </source>
</evidence>
<keyword evidence="15" id="KW-1185">Reference proteome</keyword>
<dbReference type="InterPro" id="IPR003594">
    <property type="entry name" value="HATPase_dom"/>
</dbReference>
<dbReference type="PANTHER" id="PTHR41523">
    <property type="entry name" value="TWO-COMPONENT SYSTEM SENSOR PROTEIN"/>
    <property type="match status" value="1"/>
</dbReference>
<dbReference type="InterPro" id="IPR011990">
    <property type="entry name" value="TPR-like_helical_dom_sf"/>
</dbReference>
<evidence type="ECO:0000256" key="9">
    <source>
        <dbReference type="ARBA" id="ARBA00022840"/>
    </source>
</evidence>
<proteinExistence type="predicted"/>
<keyword evidence="12" id="KW-0732">Signal</keyword>
<evidence type="ECO:0000256" key="2">
    <source>
        <dbReference type="ARBA" id="ARBA00012438"/>
    </source>
</evidence>
<dbReference type="Pfam" id="PF07568">
    <property type="entry name" value="HisKA_2"/>
    <property type="match status" value="1"/>
</dbReference>
<dbReference type="AlphaFoldDB" id="A0A5B8VU44"/>
<feature type="domain" description="Histidine kinase/HSP90-like ATPase" evidence="13">
    <location>
        <begin position="656"/>
        <end position="754"/>
    </location>
</feature>
<dbReference type="SUPFAM" id="SSF48452">
    <property type="entry name" value="TPR-like"/>
    <property type="match status" value="1"/>
</dbReference>
<evidence type="ECO:0000313" key="15">
    <source>
        <dbReference type="Proteomes" id="UP000321362"/>
    </source>
</evidence>
<dbReference type="InterPro" id="IPR036890">
    <property type="entry name" value="HATPase_C_sf"/>
</dbReference>
<evidence type="ECO:0000256" key="12">
    <source>
        <dbReference type="SAM" id="SignalP"/>
    </source>
</evidence>
<gene>
    <name evidence="14" type="ORF">FSB76_01930</name>
</gene>